<dbReference type="GO" id="GO:0005886">
    <property type="term" value="C:plasma membrane"/>
    <property type="evidence" value="ECO:0007669"/>
    <property type="project" value="UniProtKB-SubCell"/>
</dbReference>
<feature type="domain" description="HD-GYP" evidence="7">
    <location>
        <begin position="304"/>
        <end position="500"/>
    </location>
</feature>
<dbReference type="EMBL" id="FNJU01000003">
    <property type="protein sequence ID" value="SDP53999.1"/>
    <property type="molecule type" value="Genomic_DNA"/>
</dbReference>
<feature type="transmembrane region" description="Helical" evidence="4">
    <location>
        <begin position="227"/>
        <end position="250"/>
    </location>
</feature>
<dbReference type="InterPro" id="IPR006674">
    <property type="entry name" value="HD_domain"/>
</dbReference>
<dbReference type="PANTHER" id="PTHR43155">
    <property type="entry name" value="CYCLIC DI-GMP PHOSPHODIESTERASE PA4108-RELATED"/>
    <property type="match status" value="1"/>
</dbReference>
<keyword evidence="4" id="KW-1133">Transmembrane helix</keyword>
<feature type="transmembrane region" description="Helical" evidence="4">
    <location>
        <begin position="135"/>
        <end position="156"/>
    </location>
</feature>
<dbReference type="CDD" id="cd00077">
    <property type="entry name" value="HDc"/>
    <property type="match status" value="1"/>
</dbReference>
<dbReference type="RefSeq" id="WP_090852758.1">
    <property type="nucleotide sequence ID" value="NZ_FNJU01000003.1"/>
</dbReference>
<feature type="transmembrane region" description="Helical" evidence="4">
    <location>
        <begin position="44"/>
        <end position="62"/>
    </location>
</feature>
<keyword evidence="9" id="KW-1185">Reference proteome</keyword>
<dbReference type="Gene3D" id="6.10.340.10">
    <property type="match status" value="1"/>
</dbReference>
<gene>
    <name evidence="8" type="ORF">SAMN05216565_103559</name>
</gene>
<evidence type="ECO:0000256" key="2">
    <source>
        <dbReference type="ARBA" id="ARBA00022475"/>
    </source>
</evidence>
<dbReference type="PANTHER" id="PTHR43155:SF2">
    <property type="entry name" value="CYCLIC DI-GMP PHOSPHODIESTERASE PA4108"/>
    <property type="match status" value="1"/>
</dbReference>
<dbReference type="PROSITE" id="PS51831">
    <property type="entry name" value="HD"/>
    <property type="match status" value="1"/>
</dbReference>
<dbReference type="Proteomes" id="UP000199159">
    <property type="component" value="Unassembled WGS sequence"/>
</dbReference>
<dbReference type="InterPro" id="IPR037522">
    <property type="entry name" value="HD_GYP_dom"/>
</dbReference>
<evidence type="ECO:0000259" key="5">
    <source>
        <dbReference type="PROSITE" id="PS50885"/>
    </source>
</evidence>
<dbReference type="SUPFAM" id="SSF109604">
    <property type="entry name" value="HD-domain/PDEase-like"/>
    <property type="match status" value="1"/>
</dbReference>
<evidence type="ECO:0000256" key="1">
    <source>
        <dbReference type="ARBA" id="ARBA00004236"/>
    </source>
</evidence>
<dbReference type="GO" id="GO:0007165">
    <property type="term" value="P:signal transduction"/>
    <property type="evidence" value="ECO:0007669"/>
    <property type="project" value="InterPro"/>
</dbReference>
<dbReference type="Pfam" id="PF00672">
    <property type="entry name" value="HAMP"/>
    <property type="match status" value="1"/>
</dbReference>
<dbReference type="PROSITE" id="PS50885">
    <property type="entry name" value="HAMP"/>
    <property type="match status" value="1"/>
</dbReference>
<sequence length="500" mass="56440">MNIYLSFKKQLFYNYLLGSFIAICGVGGVFIFLTLDLSKMEKGYMAMVLLSSLLIMLPIEYLKFTRDLRPISDIFHNENHSISTIQTVFNYIHRYPIITFKRIMGPHLLGLSIPASIMCYIFIKIELLIIPFQYIFLAMIGAILVAGMHGIIELFLTIKAIQPLLKYLEEYSIKKFNHGISLEGQMVLSIKKKFQLSFLYITAFPILLFSLATQVRLNVISLSGVHYWNWANFIIILALTFAFFGAKLLYSDLNQPITQLQNSMKKVQEGNLSKTDDIYSDEFSGLVNGFNHMVDAIKLRDLKNQQMFESFLESLSTALDARDPYTAGHSVRVAGYSFEIGKRAGLSNEELSLLKKSALIHDIGKIGVSDSILLKDGKLDDIEFAAIQKHPEIGAKILTQVQEFSELDPLIEGVLYHHERFDGKGYPRGLKGLDIPLYGRIIAVADAYDAMTSDRPYRKGMDKEKALHIISNGSGTQWDAELAQLFIEFMAVGSDKAESV</sequence>
<dbReference type="SMART" id="SM00304">
    <property type="entry name" value="HAMP"/>
    <property type="match status" value="1"/>
</dbReference>
<protein>
    <submittedName>
        <fullName evidence="8">HD-GYP domain, c-di-GMP phosphodiesterase class II (Or its inactivated variant)</fullName>
    </submittedName>
</protein>
<organism evidence="8 9">
    <name type="scientific">Litchfieldia salsa</name>
    <dbReference type="NCBI Taxonomy" id="930152"/>
    <lineage>
        <taxon>Bacteria</taxon>
        <taxon>Bacillati</taxon>
        <taxon>Bacillota</taxon>
        <taxon>Bacilli</taxon>
        <taxon>Bacillales</taxon>
        <taxon>Bacillaceae</taxon>
        <taxon>Litchfieldia</taxon>
    </lineage>
</organism>
<evidence type="ECO:0000313" key="8">
    <source>
        <dbReference type="EMBL" id="SDP53999.1"/>
    </source>
</evidence>
<proteinExistence type="predicted"/>
<reference evidence="9" key="1">
    <citation type="submission" date="2016-10" db="EMBL/GenBank/DDBJ databases">
        <authorList>
            <person name="Varghese N."/>
            <person name="Submissions S."/>
        </authorList>
    </citation>
    <scope>NUCLEOTIDE SEQUENCE [LARGE SCALE GENOMIC DNA]</scope>
    <source>
        <strain evidence="9">IBRC-M10078</strain>
    </source>
</reference>
<evidence type="ECO:0000259" key="7">
    <source>
        <dbReference type="PROSITE" id="PS51832"/>
    </source>
</evidence>
<feature type="transmembrane region" description="Helical" evidence="4">
    <location>
        <begin position="103"/>
        <end position="123"/>
    </location>
</feature>
<keyword evidence="2" id="KW-1003">Cell membrane</keyword>
<feature type="domain" description="HD" evidence="6">
    <location>
        <begin position="326"/>
        <end position="451"/>
    </location>
</feature>
<dbReference type="OrthoDB" id="9759601at2"/>
<dbReference type="CDD" id="cd06225">
    <property type="entry name" value="HAMP"/>
    <property type="match status" value="1"/>
</dbReference>
<dbReference type="Pfam" id="PF13487">
    <property type="entry name" value="HD_5"/>
    <property type="match status" value="1"/>
</dbReference>
<feature type="transmembrane region" description="Helical" evidence="4">
    <location>
        <begin position="12"/>
        <end position="32"/>
    </location>
</feature>
<dbReference type="PROSITE" id="PS51832">
    <property type="entry name" value="HD_GYP"/>
    <property type="match status" value="1"/>
</dbReference>
<feature type="transmembrane region" description="Helical" evidence="4">
    <location>
        <begin position="196"/>
        <end position="215"/>
    </location>
</feature>
<dbReference type="Gene3D" id="1.10.3210.10">
    <property type="entry name" value="Hypothetical protein af1432"/>
    <property type="match status" value="1"/>
</dbReference>
<keyword evidence="4" id="KW-0812">Transmembrane</keyword>
<dbReference type="SMART" id="SM00471">
    <property type="entry name" value="HDc"/>
    <property type="match status" value="1"/>
</dbReference>
<dbReference type="AlphaFoldDB" id="A0A1H0TJ31"/>
<evidence type="ECO:0000256" key="3">
    <source>
        <dbReference type="ARBA" id="ARBA00023136"/>
    </source>
</evidence>
<evidence type="ECO:0000256" key="4">
    <source>
        <dbReference type="SAM" id="Phobius"/>
    </source>
</evidence>
<keyword evidence="3 4" id="KW-0472">Membrane</keyword>
<feature type="domain" description="HAMP" evidence="5">
    <location>
        <begin position="251"/>
        <end position="302"/>
    </location>
</feature>
<evidence type="ECO:0000259" key="6">
    <source>
        <dbReference type="PROSITE" id="PS51831"/>
    </source>
</evidence>
<dbReference type="InterPro" id="IPR003607">
    <property type="entry name" value="HD/PDEase_dom"/>
</dbReference>
<accession>A0A1H0TJ31</accession>
<dbReference type="STRING" id="930152.SAMN05216565_103559"/>
<name>A0A1H0TJ31_9BACI</name>
<comment type="subcellular location">
    <subcellularLocation>
        <location evidence="1">Cell membrane</location>
    </subcellularLocation>
</comment>
<dbReference type="InterPro" id="IPR003660">
    <property type="entry name" value="HAMP_dom"/>
</dbReference>
<evidence type="ECO:0000313" key="9">
    <source>
        <dbReference type="Proteomes" id="UP000199159"/>
    </source>
</evidence>